<feature type="compositionally biased region" description="Polar residues" evidence="2">
    <location>
        <begin position="263"/>
        <end position="272"/>
    </location>
</feature>
<dbReference type="Proteomes" id="UP001235547">
    <property type="component" value="Plasmid unnamed"/>
</dbReference>
<feature type="region of interest" description="Disordered" evidence="2">
    <location>
        <begin position="250"/>
        <end position="279"/>
    </location>
</feature>
<dbReference type="PANTHER" id="PTHR43214:SF42">
    <property type="entry name" value="TRANSCRIPTIONAL REGULATORY PROTEIN DESR"/>
    <property type="match status" value="1"/>
</dbReference>
<sequence>MSNKSEGRIVLVIDALDLRRAGIASLVDEWAGAIGLETVGISPDEMPAHSQLAEVVRLVILSVGGSSLREGALQNWAKSARELFPNAPRAIISDRMEAEEAIVAAQIGKQAFLSTSMEPGIARQALTFILGGGTFFPREALLHHYPSTARSVKSQAYDHKSENEGLTPRQNEVLEQLRQGRSNKHIARDLDMEESTVKVHVRQIMRKLGASNRTQAALFSAAVLTEARRSAPFQNGARSNAVTPATFAGEGIAIEQSGGGTSAAGSRPNTGAQPEPKQW</sequence>
<dbReference type="SUPFAM" id="SSF46894">
    <property type="entry name" value="C-terminal effector domain of the bipartite response regulators"/>
    <property type="match status" value="1"/>
</dbReference>
<keyword evidence="4" id="KW-0614">Plasmid</keyword>
<dbReference type="SMART" id="SM00421">
    <property type="entry name" value="HTH_LUXR"/>
    <property type="match status" value="1"/>
</dbReference>
<dbReference type="PANTHER" id="PTHR43214">
    <property type="entry name" value="TWO-COMPONENT RESPONSE REGULATOR"/>
    <property type="match status" value="1"/>
</dbReference>
<evidence type="ECO:0000259" key="3">
    <source>
        <dbReference type="PROSITE" id="PS50043"/>
    </source>
</evidence>
<evidence type="ECO:0000256" key="2">
    <source>
        <dbReference type="SAM" id="MobiDB-lite"/>
    </source>
</evidence>
<evidence type="ECO:0000313" key="4">
    <source>
        <dbReference type="EMBL" id="WEX85422.1"/>
    </source>
</evidence>
<keyword evidence="1" id="KW-0238">DNA-binding</keyword>
<name>A0ABY8D5L4_9HYPH</name>
<dbReference type="Pfam" id="PF00196">
    <property type="entry name" value="GerE"/>
    <property type="match status" value="1"/>
</dbReference>
<dbReference type="InterPro" id="IPR039420">
    <property type="entry name" value="WalR-like"/>
</dbReference>
<accession>A0ABY8D5L4</accession>
<keyword evidence="5" id="KW-1185">Reference proteome</keyword>
<dbReference type="Gene3D" id="3.40.50.2300">
    <property type="match status" value="1"/>
</dbReference>
<organism evidence="4 5">
    <name type="scientific">Sinorhizobium numidicum</name>
    <dbReference type="NCBI Taxonomy" id="680248"/>
    <lineage>
        <taxon>Bacteria</taxon>
        <taxon>Pseudomonadati</taxon>
        <taxon>Pseudomonadota</taxon>
        <taxon>Alphaproteobacteria</taxon>
        <taxon>Hyphomicrobiales</taxon>
        <taxon>Rhizobiaceae</taxon>
        <taxon>Sinorhizobium/Ensifer group</taxon>
        <taxon>Sinorhizobium</taxon>
    </lineage>
</organism>
<gene>
    <name evidence="4" type="ORF">PYH38_006389</name>
</gene>
<dbReference type="InterPro" id="IPR000792">
    <property type="entry name" value="Tscrpt_reg_LuxR_C"/>
</dbReference>
<evidence type="ECO:0000313" key="5">
    <source>
        <dbReference type="Proteomes" id="UP001235547"/>
    </source>
</evidence>
<dbReference type="InterPro" id="IPR016032">
    <property type="entry name" value="Sig_transdc_resp-reg_C-effctor"/>
</dbReference>
<dbReference type="PROSITE" id="PS50043">
    <property type="entry name" value="HTH_LUXR_2"/>
    <property type="match status" value="1"/>
</dbReference>
<reference evidence="4 5" key="1">
    <citation type="submission" date="2023-03" db="EMBL/GenBank/DDBJ databases">
        <authorList>
            <person name="Kaur S."/>
            <person name="Espinosa-Saiz D."/>
            <person name="Velazquez E."/>
            <person name="Menendez E."/>
            <person name="diCenzo G.C."/>
        </authorList>
    </citation>
    <scope>NUCLEOTIDE SEQUENCE [LARGE SCALE GENOMIC DNA]</scope>
    <source>
        <strain evidence="4 5">LMG 27395</strain>
        <plasmid evidence="4 5">unnamed</plasmid>
    </source>
</reference>
<protein>
    <submittedName>
        <fullName evidence="4">Response regulator transcription factor</fullName>
    </submittedName>
</protein>
<proteinExistence type="predicted"/>
<dbReference type="CDD" id="cd06170">
    <property type="entry name" value="LuxR_C_like"/>
    <property type="match status" value="1"/>
</dbReference>
<dbReference type="PRINTS" id="PR00038">
    <property type="entry name" value="HTHLUXR"/>
</dbReference>
<evidence type="ECO:0000256" key="1">
    <source>
        <dbReference type="ARBA" id="ARBA00023125"/>
    </source>
</evidence>
<geneLocation type="plasmid" evidence="4 5">
    <name>unnamed</name>
</geneLocation>
<dbReference type="EMBL" id="CP120372">
    <property type="protein sequence ID" value="WEX85422.1"/>
    <property type="molecule type" value="Genomic_DNA"/>
</dbReference>
<dbReference type="RefSeq" id="WP_280736332.1">
    <property type="nucleotide sequence ID" value="NZ_CP120369.1"/>
</dbReference>
<feature type="domain" description="HTH luxR-type" evidence="3">
    <location>
        <begin position="159"/>
        <end position="224"/>
    </location>
</feature>